<comment type="caution">
    <text evidence="1">The sequence shown here is derived from an EMBL/GenBank/DDBJ whole genome shotgun (WGS) entry which is preliminary data.</text>
</comment>
<protein>
    <submittedName>
        <fullName evidence="1">Phospholipid scramblase 2</fullName>
    </submittedName>
</protein>
<proteinExistence type="predicted"/>
<gene>
    <name evidence="1" type="primary">PLSCR2.2</name>
    <name evidence="1" type="ORF">GBF38_012767</name>
</gene>
<keyword evidence="2" id="KW-1185">Reference proteome</keyword>
<accession>A0ACB7EKE8</accession>
<dbReference type="EMBL" id="CM024794">
    <property type="protein sequence ID" value="KAG8002311.1"/>
    <property type="molecule type" value="Genomic_DNA"/>
</dbReference>
<name>A0ACB7EKE8_NIBAL</name>
<reference evidence="1" key="1">
    <citation type="submission" date="2020-04" db="EMBL/GenBank/DDBJ databases">
        <title>A chromosome-scale assembly and high-density genetic map of the yellow drum (Nibea albiflora) genome.</title>
        <authorList>
            <person name="Xu D."/>
            <person name="Zhang W."/>
            <person name="Chen R."/>
            <person name="Tan P."/>
            <person name="Wang L."/>
            <person name="Song H."/>
            <person name="Tian L."/>
            <person name="Zhu Q."/>
            <person name="Wang B."/>
        </authorList>
    </citation>
    <scope>NUCLEOTIDE SEQUENCE</scope>
    <source>
        <strain evidence="1">ZJHYS-2018</strain>
    </source>
</reference>
<evidence type="ECO:0000313" key="2">
    <source>
        <dbReference type="Proteomes" id="UP000805704"/>
    </source>
</evidence>
<organism evidence="1 2">
    <name type="scientific">Nibea albiflora</name>
    <name type="common">Yellow drum</name>
    <name type="synonym">Corvina albiflora</name>
    <dbReference type="NCBI Taxonomy" id="240163"/>
    <lineage>
        <taxon>Eukaryota</taxon>
        <taxon>Metazoa</taxon>
        <taxon>Chordata</taxon>
        <taxon>Craniata</taxon>
        <taxon>Vertebrata</taxon>
        <taxon>Euteleostomi</taxon>
        <taxon>Actinopterygii</taxon>
        <taxon>Neopterygii</taxon>
        <taxon>Teleostei</taxon>
        <taxon>Neoteleostei</taxon>
        <taxon>Acanthomorphata</taxon>
        <taxon>Eupercaria</taxon>
        <taxon>Sciaenidae</taxon>
        <taxon>Nibea</taxon>
    </lineage>
</organism>
<dbReference type="Proteomes" id="UP000805704">
    <property type="component" value="Chromosome 6"/>
</dbReference>
<evidence type="ECO:0000313" key="1">
    <source>
        <dbReference type="EMBL" id="KAG8002311.1"/>
    </source>
</evidence>
<sequence length="287" mass="32087">MDFMMYCMFGTFNRLAYVMANQGSTGPLPHIPVYYVDLPDALNLPPVNAGAPPPPAPTAMPMPAQPANCPPGLEYLTQIDQILVHQSVNVLEVFTGWEMSNVYTVKNSMGQKVFVATEEDDILTMQACGPVRPFIIHLYDNMGQEVLTLTRPLRCTSCCFPCCLQELEVQSPPGTPIGYVVQNWHPILPKFTILNEMRKPQLKISGPPCDCHCIPDVPFEVKSLDEYSVVGQISRQWSGIIQEVLTDATNFGISFPMDLDVKIKAVILGASFLIDFMFFEKHKRKKE</sequence>